<proteinExistence type="predicted"/>
<name>A0A6M4AT69_9SPHN</name>
<dbReference type="PROSITE" id="PS51257">
    <property type="entry name" value="PROKAR_LIPOPROTEIN"/>
    <property type="match status" value="1"/>
</dbReference>
<keyword evidence="3" id="KW-1185">Reference proteome</keyword>
<dbReference type="InterPro" id="IPR005586">
    <property type="entry name" value="ABC_trans_aux"/>
</dbReference>
<feature type="domain" description="ABC-type transport auxiliary lipoprotein component" evidence="1">
    <location>
        <begin position="40"/>
        <end position="193"/>
    </location>
</feature>
<dbReference type="KEGG" id="slan:GV829_07475"/>
<evidence type="ECO:0000313" key="2">
    <source>
        <dbReference type="EMBL" id="QJQ32308.1"/>
    </source>
</evidence>
<dbReference type="Gene3D" id="3.40.50.10610">
    <property type="entry name" value="ABC-type transport auxiliary lipoprotein component"/>
    <property type="match status" value="1"/>
</dbReference>
<accession>A0A6M4AT69</accession>
<protein>
    <submittedName>
        <fullName evidence="2">ABC transporter</fullName>
    </submittedName>
</protein>
<organism evidence="2 3">
    <name type="scientific">Sphingomonas lacunae</name>
    <dbReference type="NCBI Taxonomy" id="2698828"/>
    <lineage>
        <taxon>Bacteria</taxon>
        <taxon>Pseudomonadati</taxon>
        <taxon>Pseudomonadota</taxon>
        <taxon>Alphaproteobacteria</taxon>
        <taxon>Sphingomonadales</taxon>
        <taxon>Sphingomonadaceae</taxon>
        <taxon>Sphingomonas</taxon>
    </lineage>
</organism>
<dbReference type="EMBL" id="CP053015">
    <property type="protein sequence ID" value="QJQ32308.1"/>
    <property type="molecule type" value="Genomic_DNA"/>
</dbReference>
<gene>
    <name evidence="2" type="ORF">GV829_07475</name>
</gene>
<sequence length="198" mass="20722">MSHFAKSLIVLPGAALLLAGCLNLGGNVPPRLLNLTATSAPANDAARSGTAQSALTVVIPAVPQKLRTARVPVETGGSAVAYLKDAQWVEPPARLFQRLLSETLSATQNRLVLTETELISAPGELLSGDLLNFGVDADRNEAVVTYQALRLTNDGATISQRRFEARESVGELTPGNAGAALNRAANRVAGDVAVWMAQ</sequence>
<dbReference type="RefSeq" id="WP_169945428.1">
    <property type="nucleotide sequence ID" value="NZ_CP053015.1"/>
</dbReference>
<dbReference type="Pfam" id="PF03886">
    <property type="entry name" value="ABC_trans_aux"/>
    <property type="match status" value="1"/>
</dbReference>
<dbReference type="AlphaFoldDB" id="A0A6M4AT69"/>
<evidence type="ECO:0000259" key="1">
    <source>
        <dbReference type="Pfam" id="PF03886"/>
    </source>
</evidence>
<dbReference type="Proteomes" id="UP000503018">
    <property type="component" value="Chromosome"/>
</dbReference>
<dbReference type="SUPFAM" id="SSF159594">
    <property type="entry name" value="XCC0632-like"/>
    <property type="match status" value="1"/>
</dbReference>
<reference evidence="2 3" key="1">
    <citation type="submission" date="2020-01" db="EMBL/GenBank/DDBJ databases">
        <title>Sphingomonas sp. strain CSW-10.</title>
        <authorList>
            <person name="Chen W.-M."/>
        </authorList>
    </citation>
    <scope>NUCLEOTIDE SEQUENCE [LARGE SCALE GENOMIC DNA]</scope>
    <source>
        <strain evidence="2 3">CSW-10</strain>
    </source>
</reference>
<evidence type="ECO:0000313" key="3">
    <source>
        <dbReference type="Proteomes" id="UP000503018"/>
    </source>
</evidence>